<sequence length="52" mass="5482">MTTAYHWPVDELAALVEGAGFTVTHTATRTDAGVRQHGEIVAVRRGGPPSGH</sequence>
<reference evidence="1" key="2">
    <citation type="submission" date="2021-04" db="EMBL/GenBank/DDBJ databases">
        <authorList>
            <person name="Gilroy R."/>
        </authorList>
    </citation>
    <scope>NUCLEOTIDE SEQUENCE</scope>
    <source>
        <strain evidence="1">ChiHjej13B12-4958</strain>
    </source>
</reference>
<gene>
    <name evidence="1" type="ORF">H9751_03740</name>
</gene>
<accession>A0A9D2QDP7</accession>
<dbReference type="EMBL" id="DWVP01000006">
    <property type="protein sequence ID" value="HJC84655.1"/>
    <property type="molecule type" value="Genomic_DNA"/>
</dbReference>
<evidence type="ECO:0000313" key="1">
    <source>
        <dbReference type="EMBL" id="HJC84655.1"/>
    </source>
</evidence>
<comment type="caution">
    <text evidence="1">The sequence shown here is derived from an EMBL/GenBank/DDBJ whole genome shotgun (WGS) entry which is preliminary data.</text>
</comment>
<proteinExistence type="predicted"/>
<name>A0A9D2QDP7_9CORY</name>
<dbReference type="AlphaFoldDB" id="A0A9D2QDP7"/>
<protein>
    <recommendedName>
        <fullName evidence="3">Methyltransferase</fullName>
    </recommendedName>
</protein>
<dbReference type="Proteomes" id="UP000823858">
    <property type="component" value="Unassembled WGS sequence"/>
</dbReference>
<evidence type="ECO:0000313" key="2">
    <source>
        <dbReference type="Proteomes" id="UP000823858"/>
    </source>
</evidence>
<evidence type="ECO:0008006" key="3">
    <source>
        <dbReference type="Google" id="ProtNLM"/>
    </source>
</evidence>
<reference evidence="1" key="1">
    <citation type="journal article" date="2021" name="PeerJ">
        <title>Extensive microbial diversity within the chicken gut microbiome revealed by metagenomics and culture.</title>
        <authorList>
            <person name="Gilroy R."/>
            <person name="Ravi A."/>
            <person name="Getino M."/>
            <person name="Pursley I."/>
            <person name="Horton D.L."/>
            <person name="Alikhan N.F."/>
            <person name="Baker D."/>
            <person name="Gharbi K."/>
            <person name="Hall N."/>
            <person name="Watson M."/>
            <person name="Adriaenssens E.M."/>
            <person name="Foster-Nyarko E."/>
            <person name="Jarju S."/>
            <person name="Secka A."/>
            <person name="Antonio M."/>
            <person name="Oren A."/>
            <person name="Chaudhuri R.R."/>
            <person name="La Ragione R."/>
            <person name="Hildebrand F."/>
            <person name="Pallen M.J."/>
        </authorList>
    </citation>
    <scope>NUCLEOTIDE SEQUENCE</scope>
    <source>
        <strain evidence="1">ChiHjej13B12-4958</strain>
    </source>
</reference>
<organism evidence="1 2">
    <name type="scientific">Candidatus Corynebacterium faecigallinarum</name>
    <dbReference type="NCBI Taxonomy" id="2838528"/>
    <lineage>
        <taxon>Bacteria</taxon>
        <taxon>Bacillati</taxon>
        <taxon>Actinomycetota</taxon>
        <taxon>Actinomycetes</taxon>
        <taxon>Mycobacteriales</taxon>
        <taxon>Corynebacteriaceae</taxon>
        <taxon>Corynebacterium</taxon>
    </lineage>
</organism>